<keyword evidence="6" id="KW-0472">Membrane</keyword>
<feature type="domain" description="Signal transduction histidine kinase subgroup 3 dimerisation and phosphoacceptor" evidence="8">
    <location>
        <begin position="217"/>
        <end position="283"/>
    </location>
</feature>
<dbReference type="RefSeq" id="WP_013427954.1">
    <property type="nucleotide sequence ID" value="NC_014666.1"/>
</dbReference>
<feature type="region of interest" description="Disordered" evidence="5">
    <location>
        <begin position="399"/>
        <end position="430"/>
    </location>
</feature>
<dbReference type="InParanoid" id="E3IUM7"/>
<keyword evidence="3" id="KW-0902">Two-component regulatory system</keyword>
<dbReference type="InterPro" id="IPR036890">
    <property type="entry name" value="HATPase_C_sf"/>
</dbReference>
<dbReference type="GO" id="GO:0046983">
    <property type="term" value="F:protein dimerization activity"/>
    <property type="evidence" value="ECO:0007669"/>
    <property type="project" value="InterPro"/>
</dbReference>
<feature type="compositionally biased region" description="Polar residues" evidence="5">
    <location>
        <begin position="1"/>
        <end position="20"/>
    </location>
</feature>
<evidence type="ECO:0000256" key="4">
    <source>
        <dbReference type="SAM" id="Coils"/>
    </source>
</evidence>
<keyword evidence="6" id="KW-1133">Transmembrane helix</keyword>
<evidence type="ECO:0000313" key="9">
    <source>
        <dbReference type="EMBL" id="ADP84843.1"/>
    </source>
</evidence>
<dbReference type="PANTHER" id="PTHR24421">
    <property type="entry name" value="NITRATE/NITRITE SENSOR PROTEIN NARX-RELATED"/>
    <property type="match status" value="1"/>
</dbReference>
<dbReference type="InterPro" id="IPR011712">
    <property type="entry name" value="Sig_transdc_His_kin_sub3_dim/P"/>
</dbReference>
<dbReference type="AlphaFoldDB" id="E3IUM7"/>
<evidence type="ECO:0000256" key="5">
    <source>
        <dbReference type="SAM" id="MobiDB-lite"/>
    </source>
</evidence>
<dbReference type="InterPro" id="IPR050482">
    <property type="entry name" value="Sensor_HK_TwoCompSys"/>
</dbReference>
<evidence type="ECO:0000259" key="8">
    <source>
        <dbReference type="Pfam" id="PF07730"/>
    </source>
</evidence>
<keyword evidence="4" id="KW-0175">Coiled coil</keyword>
<evidence type="ECO:0000313" key="10">
    <source>
        <dbReference type="Proteomes" id="UP000002484"/>
    </source>
</evidence>
<dbReference type="Pfam" id="PF07730">
    <property type="entry name" value="HisKA_3"/>
    <property type="match status" value="1"/>
</dbReference>
<dbReference type="SUPFAM" id="SSF55874">
    <property type="entry name" value="ATPase domain of HSP90 chaperone/DNA topoisomerase II/histidine kinase"/>
    <property type="match status" value="1"/>
</dbReference>
<dbReference type="OrthoDB" id="5241784at2"/>
<dbReference type="PANTHER" id="PTHR24421:SF63">
    <property type="entry name" value="SENSOR HISTIDINE KINASE DESK"/>
    <property type="match status" value="1"/>
</dbReference>
<keyword evidence="10" id="KW-1185">Reference proteome</keyword>
<keyword evidence="1" id="KW-0808">Transferase</keyword>
<dbReference type="Gene3D" id="1.20.5.1930">
    <property type="match status" value="1"/>
</dbReference>
<dbReference type="eggNOG" id="COG4585">
    <property type="taxonomic scope" value="Bacteria"/>
</dbReference>
<dbReference type="STRING" id="298654.FraEuI1c_6874"/>
<feature type="region of interest" description="Disordered" evidence="5">
    <location>
        <begin position="351"/>
        <end position="385"/>
    </location>
</feature>
<evidence type="ECO:0000259" key="7">
    <source>
        <dbReference type="Pfam" id="PF02518"/>
    </source>
</evidence>
<feature type="domain" description="Histidine kinase/HSP90-like ATPase" evidence="7">
    <location>
        <begin position="322"/>
        <end position="404"/>
    </location>
</feature>
<feature type="compositionally biased region" description="Low complexity" evidence="5">
    <location>
        <begin position="413"/>
        <end position="427"/>
    </location>
</feature>
<sequence length="438" mass="46822">MTTNESTQDESTQNESTQDSPDGLARFRKYMFEPIRGENALGRQAGITRWRRTAGIWLVYLWYAAADLVGDSPRRIVLGTLLLAAFCWLYIVPLPRGMFSGPLKDRVTVLVGGPLIAVLYLTLVGRGGLVFPTFLSVAFALLLVPAVSLPIIATMAATVIWLPQFIPSWHVHGPQWSTAAPIALVVFALYAMRAGARNQIELHRARQEIERLAQEQERLRISRDLHDLLGHALTTITVKAELASRLATRDPERAAAEMAEVAALGREGLADVRATVAGYRSVSLVTELATAREVLSAAGIRAELPAAVEDVPVELRELFGWVLREAVTNVVRHSGASSVRVLVTKRSIEIVDDGTGGPAGDGEPAHSRWRPGATTRPGAGGGNGLVGLAERVAAAGGRLEAGPAHSPRTGDEALAPSRRPGPAPASGLGFRLRAAVPA</sequence>
<gene>
    <name evidence="9" type="ordered locus">FraEuI1c_6874</name>
</gene>
<dbReference type="InterPro" id="IPR003594">
    <property type="entry name" value="HATPase_dom"/>
</dbReference>
<dbReference type="Proteomes" id="UP000002484">
    <property type="component" value="Chromosome"/>
</dbReference>
<feature type="coiled-coil region" evidence="4">
    <location>
        <begin position="195"/>
        <end position="222"/>
    </location>
</feature>
<evidence type="ECO:0000256" key="1">
    <source>
        <dbReference type="ARBA" id="ARBA00022679"/>
    </source>
</evidence>
<feature type="transmembrane region" description="Helical" evidence="6">
    <location>
        <begin position="174"/>
        <end position="192"/>
    </location>
</feature>
<organism evidence="9 10">
    <name type="scientific">Pseudofrankia inefficax (strain DSM 45817 / CECT 9037 / DDB 130130 / EuI1c)</name>
    <name type="common">Frankia inefficax</name>
    <dbReference type="NCBI Taxonomy" id="298654"/>
    <lineage>
        <taxon>Bacteria</taxon>
        <taxon>Bacillati</taxon>
        <taxon>Actinomycetota</taxon>
        <taxon>Actinomycetes</taxon>
        <taxon>Frankiales</taxon>
        <taxon>Frankiaceae</taxon>
        <taxon>Pseudofrankia</taxon>
    </lineage>
</organism>
<dbReference type="HOGENOM" id="CLU_000445_20_8_11"/>
<keyword evidence="6" id="KW-0812">Transmembrane</keyword>
<feature type="transmembrane region" description="Helical" evidence="6">
    <location>
        <begin position="76"/>
        <end position="95"/>
    </location>
</feature>
<dbReference type="EMBL" id="CP002299">
    <property type="protein sequence ID" value="ADP84843.1"/>
    <property type="molecule type" value="Genomic_DNA"/>
</dbReference>
<feature type="region of interest" description="Disordered" evidence="5">
    <location>
        <begin position="1"/>
        <end position="22"/>
    </location>
</feature>
<feature type="transmembrane region" description="Helical" evidence="6">
    <location>
        <begin position="107"/>
        <end position="125"/>
    </location>
</feature>
<evidence type="ECO:0000256" key="6">
    <source>
        <dbReference type="SAM" id="Phobius"/>
    </source>
</evidence>
<dbReference type="Pfam" id="PF02518">
    <property type="entry name" value="HATPase_c"/>
    <property type="match status" value="1"/>
</dbReference>
<protein>
    <submittedName>
        <fullName evidence="9">Integral membrane sensor signal transduction histidine kinase</fullName>
    </submittedName>
</protein>
<proteinExistence type="predicted"/>
<name>E3IUM7_PSEI1</name>
<accession>E3IUM7</accession>
<dbReference type="Gene3D" id="3.30.565.10">
    <property type="entry name" value="Histidine kinase-like ATPase, C-terminal domain"/>
    <property type="match status" value="1"/>
</dbReference>
<dbReference type="KEGG" id="fri:FraEuI1c_6874"/>
<feature type="transmembrane region" description="Helical" evidence="6">
    <location>
        <begin position="137"/>
        <end position="162"/>
    </location>
</feature>
<evidence type="ECO:0000256" key="2">
    <source>
        <dbReference type="ARBA" id="ARBA00022777"/>
    </source>
</evidence>
<dbReference type="GO" id="GO:0000155">
    <property type="term" value="F:phosphorelay sensor kinase activity"/>
    <property type="evidence" value="ECO:0007669"/>
    <property type="project" value="InterPro"/>
</dbReference>
<reference evidence="9 10" key="1">
    <citation type="submission" date="2010-10" db="EMBL/GenBank/DDBJ databases">
        <title>Complete sequence of Frankia sp. EuI1c.</title>
        <authorList>
            <consortium name="US DOE Joint Genome Institute"/>
            <person name="Lucas S."/>
            <person name="Copeland A."/>
            <person name="Lapidus A."/>
            <person name="Cheng J.-F."/>
            <person name="Bruce D."/>
            <person name="Goodwin L."/>
            <person name="Pitluck S."/>
            <person name="Chertkov O."/>
            <person name="Detter J.C."/>
            <person name="Han C."/>
            <person name="Tapia R."/>
            <person name="Land M."/>
            <person name="Hauser L."/>
            <person name="Jeffries C."/>
            <person name="Kyrpides N."/>
            <person name="Ivanova N."/>
            <person name="Mikhailova N."/>
            <person name="Beauchemin N."/>
            <person name="Sen A."/>
            <person name="Sur S.A."/>
            <person name="Gtari M."/>
            <person name="Wall L."/>
            <person name="Tisa L."/>
            <person name="Woyke T."/>
        </authorList>
    </citation>
    <scope>NUCLEOTIDE SEQUENCE [LARGE SCALE GENOMIC DNA]</scope>
    <source>
        <strain evidence="10">DSM 45817 / CECT 9037 / EuI1c</strain>
    </source>
</reference>
<keyword evidence="2 9" id="KW-0418">Kinase</keyword>
<dbReference type="GO" id="GO:0016020">
    <property type="term" value="C:membrane"/>
    <property type="evidence" value="ECO:0007669"/>
    <property type="project" value="InterPro"/>
</dbReference>
<evidence type="ECO:0000256" key="3">
    <source>
        <dbReference type="ARBA" id="ARBA00023012"/>
    </source>
</evidence>